<evidence type="ECO:0000256" key="2">
    <source>
        <dbReference type="ARBA" id="ARBA00022723"/>
    </source>
</evidence>
<gene>
    <name evidence="7" type="ORF">S12H4_15308</name>
</gene>
<accession>X1S199</accession>
<dbReference type="GO" id="GO:0009055">
    <property type="term" value="F:electron transfer activity"/>
    <property type="evidence" value="ECO:0007669"/>
    <property type="project" value="InterPro"/>
</dbReference>
<comment type="caution">
    <text evidence="7">The sequence shown here is derived from an EMBL/GenBank/DDBJ whole genome shotgun (WGS) entry which is preliminary data.</text>
</comment>
<dbReference type="Pfam" id="PF13459">
    <property type="entry name" value="Fer4_15"/>
    <property type="match status" value="1"/>
</dbReference>
<reference evidence="7" key="1">
    <citation type="journal article" date="2014" name="Front. Microbiol.">
        <title>High frequency of phylogenetically diverse reductive dehalogenase-homologous genes in deep subseafloor sedimentary metagenomes.</title>
        <authorList>
            <person name="Kawai M."/>
            <person name="Futagami T."/>
            <person name="Toyoda A."/>
            <person name="Takaki Y."/>
            <person name="Nishi S."/>
            <person name="Hori S."/>
            <person name="Arai W."/>
            <person name="Tsubouchi T."/>
            <person name="Morono Y."/>
            <person name="Uchiyama I."/>
            <person name="Ito T."/>
            <person name="Fujiyama A."/>
            <person name="Inagaki F."/>
            <person name="Takami H."/>
        </authorList>
    </citation>
    <scope>NUCLEOTIDE SEQUENCE</scope>
    <source>
        <strain evidence="7">Expedition CK06-06</strain>
    </source>
</reference>
<dbReference type="InterPro" id="IPR051269">
    <property type="entry name" value="Fe-S_cluster_ET"/>
</dbReference>
<dbReference type="SUPFAM" id="SSF54862">
    <property type="entry name" value="4Fe-4S ferredoxins"/>
    <property type="match status" value="1"/>
</dbReference>
<evidence type="ECO:0000256" key="4">
    <source>
        <dbReference type="ARBA" id="ARBA00023004"/>
    </source>
</evidence>
<keyword evidence="3" id="KW-0249">Electron transport</keyword>
<dbReference type="PANTHER" id="PTHR36923:SF3">
    <property type="entry name" value="FERREDOXIN"/>
    <property type="match status" value="1"/>
</dbReference>
<dbReference type="PRINTS" id="PR00352">
    <property type="entry name" value="3FE4SFRDOXIN"/>
</dbReference>
<evidence type="ECO:0000256" key="3">
    <source>
        <dbReference type="ARBA" id="ARBA00022982"/>
    </source>
</evidence>
<evidence type="ECO:0000259" key="6">
    <source>
        <dbReference type="PROSITE" id="PS51379"/>
    </source>
</evidence>
<protein>
    <recommendedName>
        <fullName evidence="6">4Fe-4S ferredoxin-type domain-containing protein</fullName>
    </recommendedName>
</protein>
<keyword evidence="2" id="KW-0479">Metal-binding</keyword>
<keyword evidence="4" id="KW-0408">Iron</keyword>
<dbReference type="PANTHER" id="PTHR36923">
    <property type="entry name" value="FERREDOXIN"/>
    <property type="match status" value="1"/>
</dbReference>
<dbReference type="PROSITE" id="PS51379">
    <property type="entry name" value="4FE4S_FER_2"/>
    <property type="match status" value="1"/>
</dbReference>
<keyword evidence="5" id="KW-0411">Iron-sulfur</keyword>
<dbReference type="Gene3D" id="3.30.70.20">
    <property type="match status" value="1"/>
</dbReference>
<sequence length="63" mass="6732">MKARVNPDLCSGTGLCATTCPKVFELNDNGMSTVKVDQIPTDARQSCKQAAENCPTEAISIEE</sequence>
<proteinExistence type="predicted"/>
<organism evidence="7">
    <name type="scientific">marine sediment metagenome</name>
    <dbReference type="NCBI Taxonomy" id="412755"/>
    <lineage>
        <taxon>unclassified sequences</taxon>
        <taxon>metagenomes</taxon>
        <taxon>ecological metagenomes</taxon>
    </lineage>
</organism>
<dbReference type="InterPro" id="IPR017896">
    <property type="entry name" value="4Fe4S_Fe-S-bd"/>
</dbReference>
<evidence type="ECO:0000256" key="1">
    <source>
        <dbReference type="ARBA" id="ARBA00022448"/>
    </source>
</evidence>
<feature type="domain" description="4Fe-4S ferredoxin-type" evidence="6">
    <location>
        <begin position="1"/>
        <end position="29"/>
    </location>
</feature>
<name>X1S199_9ZZZZ</name>
<dbReference type="EMBL" id="BARW01007339">
    <property type="protein sequence ID" value="GAI86812.1"/>
    <property type="molecule type" value="Genomic_DNA"/>
</dbReference>
<dbReference type="AlphaFoldDB" id="X1S199"/>
<dbReference type="GO" id="GO:0005506">
    <property type="term" value="F:iron ion binding"/>
    <property type="evidence" value="ECO:0007669"/>
    <property type="project" value="InterPro"/>
</dbReference>
<evidence type="ECO:0000313" key="7">
    <source>
        <dbReference type="EMBL" id="GAI86812.1"/>
    </source>
</evidence>
<dbReference type="InterPro" id="IPR001080">
    <property type="entry name" value="3Fe4S_ferredoxin"/>
</dbReference>
<dbReference type="GO" id="GO:0051536">
    <property type="term" value="F:iron-sulfur cluster binding"/>
    <property type="evidence" value="ECO:0007669"/>
    <property type="project" value="UniProtKB-KW"/>
</dbReference>
<keyword evidence="1" id="KW-0813">Transport</keyword>
<evidence type="ECO:0000256" key="5">
    <source>
        <dbReference type="ARBA" id="ARBA00023014"/>
    </source>
</evidence>